<feature type="transmembrane region" description="Helical" evidence="2">
    <location>
        <begin position="64"/>
        <end position="83"/>
    </location>
</feature>
<accession>A0AAX6NC59</accession>
<feature type="compositionally biased region" description="Low complexity" evidence="1">
    <location>
        <begin position="473"/>
        <end position="482"/>
    </location>
</feature>
<sequence length="525" mass="56863">MKNGVVLELYKNHVAVLTPEGEFLKVRKDPQLCYIGEEIWFRASDIEIPGVINKLKERFATPKFLFQTAALATGFLLFFTSGLNTYMANALSGQGFLASAFDSKREGTGKEDVNHTSGLAANSNGINEYANDKISNVSQIIGKNPAVAYNNEQKQILDTNPTTNEVPFEQNGLSDGLSDVLSNNLSETFVDTPDMNSALDNSYFTADFGGSNVSFPVNIEIADIPIIGDIAGNSNISKKEDVIESSSNKKIEDDSSSHSLITDKGFVAFANDNQSSNNEVDTSTKPETSVDRELSDAKTPLVDEIKDNNIPNNNITQPSSPIKDTDNKPPKVSNQDDEVDTSGLAPEYVAGLETGKDKENTNSNQETDKSKEDSNTSTSKDNSGSGNTENSSSDSNSNVDMSATCEKDGYYYENERILTFDKDENGKAIEVYKDVPIKKYCDDSQQSSSDDKSGETSEEPTSSSSESEEKTATENNESTNTEPQAGTENPTETNVSAETETQDNTDSSNSSTTEEVPPTESLSFG</sequence>
<feature type="compositionally biased region" description="Basic and acidic residues" evidence="1">
    <location>
        <begin position="432"/>
        <end position="442"/>
    </location>
</feature>
<evidence type="ECO:0000259" key="3">
    <source>
        <dbReference type="PROSITE" id="PS51849"/>
    </source>
</evidence>
<dbReference type="Pfam" id="PF12791">
    <property type="entry name" value="RsgI_N"/>
    <property type="match status" value="1"/>
</dbReference>
<dbReference type="AlphaFoldDB" id="A0AAX6NC59"/>
<evidence type="ECO:0000313" key="4">
    <source>
        <dbReference type="EMBL" id="MDU9693260.1"/>
    </source>
</evidence>
<feature type="compositionally biased region" description="Basic and acidic residues" evidence="1">
    <location>
        <begin position="282"/>
        <end position="307"/>
    </location>
</feature>
<dbReference type="Proteomes" id="UP001269400">
    <property type="component" value="Unassembled WGS sequence"/>
</dbReference>
<feature type="compositionally biased region" description="Basic and acidic residues" evidence="1">
    <location>
        <begin position="354"/>
        <end position="374"/>
    </location>
</feature>
<feature type="domain" description="RsgI N-terminal anti-sigma" evidence="3">
    <location>
        <begin position="2"/>
        <end position="50"/>
    </location>
</feature>
<feature type="compositionally biased region" description="Low complexity" evidence="1">
    <location>
        <begin position="502"/>
        <end position="515"/>
    </location>
</feature>
<evidence type="ECO:0000256" key="1">
    <source>
        <dbReference type="SAM" id="MobiDB-lite"/>
    </source>
</evidence>
<name>A0AAX6NC59_PRIAR</name>
<organism evidence="4 5">
    <name type="scientific">Priestia aryabhattai</name>
    <name type="common">Bacillus aryabhattai</name>
    <dbReference type="NCBI Taxonomy" id="412384"/>
    <lineage>
        <taxon>Bacteria</taxon>
        <taxon>Bacillati</taxon>
        <taxon>Bacillota</taxon>
        <taxon>Bacilli</taxon>
        <taxon>Bacillales</taxon>
        <taxon>Bacillaceae</taxon>
        <taxon>Priestia</taxon>
    </lineage>
</organism>
<evidence type="ECO:0000256" key="2">
    <source>
        <dbReference type="SAM" id="Phobius"/>
    </source>
</evidence>
<keyword evidence="2" id="KW-0812">Transmembrane</keyword>
<dbReference type="EMBL" id="JAPTGD010000002">
    <property type="protein sequence ID" value="MDU9693260.1"/>
    <property type="molecule type" value="Genomic_DNA"/>
</dbReference>
<feature type="region of interest" description="Disordered" evidence="1">
    <location>
        <begin position="270"/>
        <end position="402"/>
    </location>
</feature>
<reference evidence="4" key="2">
    <citation type="submission" date="2022-12" db="EMBL/GenBank/DDBJ databases">
        <authorList>
            <person name="Dechsakulwatana C."/>
            <person name="Rungsihiranrut A."/>
            <person name="Muangchinda C."/>
            <person name="Ningthoujam R."/>
            <person name="Klankeo P."/>
            <person name="Pinyakong O."/>
        </authorList>
    </citation>
    <scope>NUCLEOTIDE SEQUENCE</scope>
    <source>
        <strain evidence="4">TL01-2</strain>
    </source>
</reference>
<reference evidence="4" key="1">
    <citation type="journal article" date="2022" name="J Environ Chem Eng">
        <title>Biodegradation of petroleum oil using a constructed nonpathogenic and heavy metal-tolerant bacterial consortium isolated from marine sponges.</title>
        <authorList>
            <person name="Dechsakulwatana C."/>
            <person name="Rungsihiranrut A."/>
            <person name="Muangchinda C."/>
            <person name="Ningthoujam R."/>
            <person name="Klankeo P."/>
            <person name="Pinyakong O."/>
        </authorList>
    </citation>
    <scope>NUCLEOTIDE SEQUENCE</scope>
    <source>
        <strain evidence="4">TL01-2</strain>
    </source>
</reference>
<feature type="compositionally biased region" description="Polar residues" evidence="1">
    <location>
        <begin position="309"/>
        <end position="322"/>
    </location>
</feature>
<feature type="compositionally biased region" description="Low complexity" evidence="1">
    <location>
        <begin position="381"/>
        <end position="398"/>
    </location>
</feature>
<proteinExistence type="predicted"/>
<feature type="compositionally biased region" description="Polar residues" evidence="1">
    <location>
        <begin position="483"/>
        <end position="498"/>
    </location>
</feature>
<comment type="caution">
    <text evidence="4">The sequence shown here is derived from an EMBL/GenBank/DDBJ whole genome shotgun (WGS) entry which is preliminary data.</text>
</comment>
<evidence type="ECO:0000313" key="5">
    <source>
        <dbReference type="Proteomes" id="UP001269400"/>
    </source>
</evidence>
<dbReference type="RefSeq" id="WP_316910488.1">
    <property type="nucleotide sequence ID" value="NZ_JAPTGD010000002.1"/>
</dbReference>
<dbReference type="PROSITE" id="PS51849">
    <property type="entry name" value="RSGI_N"/>
    <property type="match status" value="1"/>
</dbReference>
<keyword evidence="2" id="KW-0472">Membrane</keyword>
<feature type="compositionally biased region" description="Polar residues" evidence="1">
    <location>
        <begin position="271"/>
        <end position="281"/>
    </location>
</feature>
<feature type="region of interest" description="Disordered" evidence="1">
    <location>
        <begin position="432"/>
        <end position="525"/>
    </location>
</feature>
<gene>
    <name evidence="4" type="ORF">O0Q50_18995</name>
</gene>
<keyword evidence="2" id="KW-1133">Transmembrane helix</keyword>
<protein>
    <submittedName>
        <fullName evidence="4">Anti-sigma factor domain-containing protein</fullName>
    </submittedName>
</protein>
<dbReference type="InterPro" id="IPR024449">
    <property type="entry name" value="Anti-sigma_RsgI_N"/>
</dbReference>